<evidence type="ECO:0000313" key="12">
    <source>
        <dbReference type="Proteomes" id="UP000886891"/>
    </source>
</evidence>
<dbReference type="GO" id="GO:0003887">
    <property type="term" value="F:DNA-directed DNA polymerase activity"/>
    <property type="evidence" value="ECO:0007669"/>
    <property type="project" value="UniProtKB-KW"/>
</dbReference>
<dbReference type="InterPro" id="IPR008921">
    <property type="entry name" value="DNA_pol3_clamp-load_cplx_C"/>
</dbReference>
<comment type="similarity">
    <text evidence="7">Belongs to the DNA polymerase HolA subunit family.</text>
</comment>
<evidence type="ECO:0000256" key="1">
    <source>
        <dbReference type="ARBA" id="ARBA00012417"/>
    </source>
</evidence>
<dbReference type="EC" id="2.7.7.7" evidence="1"/>
<dbReference type="Proteomes" id="UP000886891">
    <property type="component" value="Unassembled WGS sequence"/>
</dbReference>
<keyword evidence="4 11" id="KW-0548">Nucleotidyltransferase</keyword>
<evidence type="ECO:0000259" key="9">
    <source>
        <dbReference type="Pfam" id="PF06144"/>
    </source>
</evidence>
<dbReference type="Gene3D" id="1.10.8.60">
    <property type="match status" value="1"/>
</dbReference>
<dbReference type="SUPFAM" id="SSF52540">
    <property type="entry name" value="P-loop containing nucleoside triphosphate hydrolases"/>
    <property type="match status" value="1"/>
</dbReference>
<evidence type="ECO:0000256" key="4">
    <source>
        <dbReference type="ARBA" id="ARBA00022695"/>
    </source>
</evidence>
<feature type="domain" description="DNA polymerase III delta N-terminal" evidence="9">
    <location>
        <begin position="16"/>
        <end position="107"/>
    </location>
</feature>
<dbReference type="Pfam" id="PF06144">
    <property type="entry name" value="DNA_pol3_delta"/>
    <property type="match status" value="1"/>
</dbReference>
<comment type="catalytic activity">
    <reaction evidence="8">
        <text>DNA(n) + a 2'-deoxyribonucleoside 5'-triphosphate = DNA(n+1) + diphosphate</text>
        <dbReference type="Rhea" id="RHEA:22508"/>
        <dbReference type="Rhea" id="RHEA-COMP:17339"/>
        <dbReference type="Rhea" id="RHEA-COMP:17340"/>
        <dbReference type="ChEBI" id="CHEBI:33019"/>
        <dbReference type="ChEBI" id="CHEBI:61560"/>
        <dbReference type="ChEBI" id="CHEBI:173112"/>
        <dbReference type="EC" id="2.7.7.7"/>
    </reaction>
</comment>
<protein>
    <recommendedName>
        <fullName evidence="2">DNA polymerase III subunit delta</fullName>
        <ecNumber evidence="1">2.7.7.7</ecNumber>
    </recommendedName>
</protein>
<evidence type="ECO:0000256" key="8">
    <source>
        <dbReference type="ARBA" id="ARBA00049244"/>
    </source>
</evidence>
<dbReference type="SUPFAM" id="SSF48019">
    <property type="entry name" value="post-AAA+ oligomerization domain-like"/>
    <property type="match status" value="1"/>
</dbReference>
<dbReference type="InterPro" id="IPR048466">
    <property type="entry name" value="DNA_pol3_delta-like_C"/>
</dbReference>
<evidence type="ECO:0000256" key="5">
    <source>
        <dbReference type="ARBA" id="ARBA00022705"/>
    </source>
</evidence>
<evidence type="ECO:0000256" key="6">
    <source>
        <dbReference type="ARBA" id="ARBA00022932"/>
    </source>
</evidence>
<evidence type="ECO:0000313" key="11">
    <source>
        <dbReference type="EMBL" id="HIV00574.1"/>
    </source>
</evidence>
<reference evidence="11" key="1">
    <citation type="submission" date="2020-10" db="EMBL/GenBank/DDBJ databases">
        <authorList>
            <person name="Gilroy R."/>
        </authorList>
    </citation>
    <scope>NUCLEOTIDE SEQUENCE</scope>
    <source>
        <strain evidence="11">23406</strain>
    </source>
</reference>
<keyword evidence="3 11" id="KW-0808">Transferase</keyword>
<name>A0A9D1NDA0_9FIRM</name>
<dbReference type="PANTHER" id="PTHR34388">
    <property type="entry name" value="DNA POLYMERASE III SUBUNIT DELTA"/>
    <property type="match status" value="1"/>
</dbReference>
<evidence type="ECO:0000256" key="7">
    <source>
        <dbReference type="ARBA" id="ARBA00034754"/>
    </source>
</evidence>
<dbReference type="Gene3D" id="1.20.272.10">
    <property type="match status" value="1"/>
</dbReference>
<dbReference type="GO" id="GO:0006261">
    <property type="term" value="P:DNA-templated DNA replication"/>
    <property type="evidence" value="ECO:0007669"/>
    <property type="project" value="TreeGrafter"/>
</dbReference>
<evidence type="ECO:0000256" key="2">
    <source>
        <dbReference type="ARBA" id="ARBA00017703"/>
    </source>
</evidence>
<accession>A0A9D1NDA0</accession>
<keyword evidence="6" id="KW-0239">DNA-directed DNA polymerase</keyword>
<comment type="caution">
    <text evidence="11">The sequence shown here is derived from an EMBL/GenBank/DDBJ whole genome shotgun (WGS) entry which is preliminary data.</text>
</comment>
<organism evidence="11 12">
    <name type="scientific">Candidatus Stercoripulliclostridium merdipullorum</name>
    <dbReference type="NCBI Taxonomy" id="2840952"/>
    <lineage>
        <taxon>Bacteria</taxon>
        <taxon>Bacillati</taxon>
        <taxon>Bacillota</taxon>
        <taxon>Clostridia</taxon>
        <taxon>Eubacteriales</taxon>
        <taxon>Candidatus Stercoripulliclostridium</taxon>
    </lineage>
</organism>
<keyword evidence="5" id="KW-0235">DNA replication</keyword>
<feature type="domain" description="DNA polymerase III delta subunit-like C-terminal" evidence="10">
    <location>
        <begin position="190"/>
        <end position="305"/>
    </location>
</feature>
<dbReference type="AlphaFoldDB" id="A0A9D1NDA0"/>
<dbReference type="NCBIfam" id="TIGR01128">
    <property type="entry name" value="holA"/>
    <property type="match status" value="1"/>
</dbReference>
<dbReference type="Pfam" id="PF21694">
    <property type="entry name" value="DNA_pol3_delta_C"/>
    <property type="match status" value="1"/>
</dbReference>
<dbReference type="GO" id="GO:0009360">
    <property type="term" value="C:DNA polymerase III complex"/>
    <property type="evidence" value="ECO:0007669"/>
    <property type="project" value="InterPro"/>
</dbReference>
<dbReference type="InterPro" id="IPR010372">
    <property type="entry name" value="DNA_pol3_delta_N"/>
</dbReference>
<proteinExistence type="inferred from homology"/>
<evidence type="ECO:0000256" key="3">
    <source>
        <dbReference type="ARBA" id="ARBA00022679"/>
    </source>
</evidence>
<dbReference type="PANTHER" id="PTHR34388:SF1">
    <property type="entry name" value="DNA POLYMERASE III SUBUNIT DELTA"/>
    <property type="match status" value="1"/>
</dbReference>
<gene>
    <name evidence="11" type="primary">holA</name>
    <name evidence="11" type="ORF">IAB14_05650</name>
</gene>
<reference evidence="11" key="2">
    <citation type="journal article" date="2021" name="PeerJ">
        <title>Extensive microbial diversity within the chicken gut microbiome revealed by metagenomics and culture.</title>
        <authorList>
            <person name="Gilroy R."/>
            <person name="Ravi A."/>
            <person name="Getino M."/>
            <person name="Pursley I."/>
            <person name="Horton D.L."/>
            <person name="Alikhan N.F."/>
            <person name="Baker D."/>
            <person name="Gharbi K."/>
            <person name="Hall N."/>
            <person name="Watson M."/>
            <person name="Adriaenssens E.M."/>
            <person name="Foster-Nyarko E."/>
            <person name="Jarju S."/>
            <person name="Secka A."/>
            <person name="Antonio M."/>
            <person name="Oren A."/>
            <person name="Chaudhuri R.R."/>
            <person name="La Ragione R."/>
            <person name="Hildebrand F."/>
            <person name="Pallen M.J."/>
        </authorList>
    </citation>
    <scope>NUCLEOTIDE SEQUENCE</scope>
    <source>
        <strain evidence="11">23406</strain>
    </source>
</reference>
<dbReference type="InterPro" id="IPR005790">
    <property type="entry name" value="DNA_polIII_delta"/>
</dbReference>
<dbReference type="GO" id="GO:0003677">
    <property type="term" value="F:DNA binding"/>
    <property type="evidence" value="ECO:0007669"/>
    <property type="project" value="InterPro"/>
</dbReference>
<dbReference type="InterPro" id="IPR027417">
    <property type="entry name" value="P-loop_NTPase"/>
</dbReference>
<dbReference type="EMBL" id="DVOH01000040">
    <property type="protein sequence ID" value="HIV00574.1"/>
    <property type="molecule type" value="Genomic_DNA"/>
</dbReference>
<dbReference type="Gene3D" id="3.40.50.300">
    <property type="entry name" value="P-loop containing nucleotide triphosphate hydrolases"/>
    <property type="match status" value="1"/>
</dbReference>
<sequence length="313" mass="34650">MRAHELSTAALSGNAYLLEGDDAYWLRQAKRFFVAKVPEEEREFNLRILNSANFDAIVDAVETMSMFPSDPVVIVEEGAYKEAAADKARLAELVANLQSAILVFVNTALSPAIKSKLTVIDCKKSDVFEARKRIPEMTRAISAAAVDRLIEYTGRDMAAIETECRKLEAYVGSRKIEVEDVELLVANSVENELYEFSGALAAKNKKQAMTILDRFRRKGVASSYLLATLIGQYRRMLYAAISPLSPKELAAHLGVKEFAVKKAGETASRYSKSGLKNILFLLTEAELKFKSGEMSEDTAFRTAVARLLDSEVV</sequence>
<evidence type="ECO:0000259" key="10">
    <source>
        <dbReference type="Pfam" id="PF21694"/>
    </source>
</evidence>